<protein>
    <recommendedName>
        <fullName evidence="5">DUF2232 domain-containing protein</fullName>
    </recommendedName>
</protein>
<dbReference type="EMBL" id="LOJF01000001">
    <property type="protein sequence ID" value="KUH58871.1"/>
    <property type="molecule type" value="Genomic_DNA"/>
</dbReference>
<dbReference type="OrthoDB" id="3182640at2"/>
<feature type="transmembrane region" description="Helical" evidence="2">
    <location>
        <begin position="305"/>
        <end position="331"/>
    </location>
</feature>
<keyword evidence="2" id="KW-1133">Transmembrane helix</keyword>
<dbReference type="Pfam" id="PF09991">
    <property type="entry name" value="DUF2232"/>
    <property type="match status" value="1"/>
</dbReference>
<evidence type="ECO:0000256" key="1">
    <source>
        <dbReference type="SAM" id="MobiDB-lite"/>
    </source>
</evidence>
<accession>A0A117J4H1</accession>
<reference evidence="3 4" key="1">
    <citation type="submission" date="2015-12" db="EMBL/GenBank/DDBJ databases">
        <title>Draft Genome Sequence of Olsenella scatoligenes SK9K4T; a Producer of 3-Methylindole- (skatole) and 4-Methylphenol- (p-cresol) Isolated from Pig Feces.</title>
        <authorList>
            <person name="Li X."/>
            <person name="Borg B."/>
            <person name="Canibe N."/>
        </authorList>
    </citation>
    <scope>NUCLEOTIDE SEQUENCE [LARGE SCALE GENOMIC DNA]</scope>
    <source>
        <strain evidence="3 4">SK9K4</strain>
    </source>
</reference>
<evidence type="ECO:0008006" key="5">
    <source>
        <dbReference type="Google" id="ProtNLM"/>
    </source>
</evidence>
<dbReference type="InterPro" id="IPR018710">
    <property type="entry name" value="DUF2232"/>
</dbReference>
<feature type="transmembrane region" description="Helical" evidence="2">
    <location>
        <begin position="242"/>
        <end position="263"/>
    </location>
</feature>
<feature type="transmembrane region" description="Helical" evidence="2">
    <location>
        <begin position="136"/>
        <end position="156"/>
    </location>
</feature>
<name>A0A117J4H1_TRASO</name>
<gene>
    <name evidence="3" type="ORF">AUL39_00515</name>
</gene>
<organism evidence="3 4">
    <name type="scientific">Tractidigestivibacter scatoligenes</name>
    <name type="common">Olsenella scatoligenes</name>
    <dbReference type="NCBI Taxonomy" id="1299998"/>
    <lineage>
        <taxon>Bacteria</taxon>
        <taxon>Bacillati</taxon>
        <taxon>Actinomycetota</taxon>
        <taxon>Coriobacteriia</taxon>
        <taxon>Coriobacteriales</taxon>
        <taxon>Atopobiaceae</taxon>
        <taxon>Tractidigestivibacter</taxon>
    </lineage>
</organism>
<keyword evidence="2" id="KW-0472">Membrane</keyword>
<dbReference type="STRING" id="1299998.AUL39_00515"/>
<sequence>MTVEKDTDEQTRALALWNASNPKDNSSEQGGIVPAGDGAQAPRGRSSLVAGLVICALGGVIAAYIPMLGCFAIGCGAVITLAARSPLQSIATLACTLVPTAIVAAVAQVATVPSVLVACAIGIGTAWASARSRLSLSVAFALITCGTLALIGVDVIQLQSMGSSMADMITQLVNVYASGIGVSSVSAATQVETLRATLQVYWPSAYLVVALIEFLCALLGVRASAKREDLRVTMPTLIEYDVPVWLVGVLVADILGLAAVGVVPQAYTNAVNMVSANVLVALRIAFAIQGFAIIAWLIQTRHVGAFAGACTIVAGLFLEDQFYVMTIVGLVDVWKNFRHLPRGVKTTIQSNTDQDQKSA</sequence>
<feature type="compositionally biased region" description="Polar residues" evidence="1">
    <location>
        <begin position="18"/>
        <end position="29"/>
    </location>
</feature>
<dbReference type="AlphaFoldDB" id="A0A117J4H1"/>
<evidence type="ECO:0000256" key="2">
    <source>
        <dbReference type="SAM" id="Phobius"/>
    </source>
</evidence>
<keyword evidence="4" id="KW-1185">Reference proteome</keyword>
<evidence type="ECO:0000313" key="4">
    <source>
        <dbReference type="Proteomes" id="UP000054078"/>
    </source>
</evidence>
<comment type="caution">
    <text evidence="3">The sequence shown here is derived from an EMBL/GenBank/DDBJ whole genome shotgun (WGS) entry which is preliminary data.</text>
</comment>
<evidence type="ECO:0000313" key="3">
    <source>
        <dbReference type="EMBL" id="KUH58871.1"/>
    </source>
</evidence>
<feature type="transmembrane region" description="Helical" evidence="2">
    <location>
        <begin position="48"/>
        <end position="81"/>
    </location>
</feature>
<feature type="region of interest" description="Disordered" evidence="1">
    <location>
        <begin position="18"/>
        <end position="39"/>
    </location>
</feature>
<proteinExistence type="predicted"/>
<feature type="transmembrane region" description="Helical" evidence="2">
    <location>
        <begin position="200"/>
        <end position="221"/>
    </location>
</feature>
<dbReference type="RefSeq" id="WP_059052579.1">
    <property type="nucleotide sequence ID" value="NZ_LOJF01000001.1"/>
</dbReference>
<keyword evidence="2" id="KW-0812">Transmembrane</keyword>
<feature type="transmembrane region" description="Helical" evidence="2">
    <location>
        <begin position="275"/>
        <end position="298"/>
    </location>
</feature>
<dbReference type="Proteomes" id="UP000054078">
    <property type="component" value="Unassembled WGS sequence"/>
</dbReference>